<organism evidence="5">
    <name type="scientific">Craspedostauros australis</name>
    <dbReference type="NCBI Taxonomy" id="1486917"/>
    <lineage>
        <taxon>Eukaryota</taxon>
        <taxon>Sar</taxon>
        <taxon>Stramenopiles</taxon>
        <taxon>Ochrophyta</taxon>
        <taxon>Bacillariophyta</taxon>
        <taxon>Bacillariophyceae</taxon>
        <taxon>Bacillariophycidae</taxon>
        <taxon>Naviculales</taxon>
        <taxon>Naviculaceae</taxon>
        <taxon>Craspedostauros</taxon>
    </lineage>
</organism>
<comment type="subcellular location">
    <subcellularLocation>
        <location evidence="4">Membrane</location>
        <topology evidence="4">Peripheral membrane protein</topology>
    </subcellularLocation>
</comment>
<evidence type="ECO:0000256" key="2">
    <source>
        <dbReference type="ARBA" id="ARBA00022448"/>
    </source>
</evidence>
<dbReference type="GO" id="GO:0035494">
    <property type="term" value="P:SNARE complex disassembly"/>
    <property type="evidence" value="ECO:0007669"/>
    <property type="project" value="TreeGrafter"/>
</dbReference>
<dbReference type="PANTHER" id="PTHR13768:SF8">
    <property type="entry name" value="ALPHA-SOLUBLE NSF ATTACHMENT PROTEIN"/>
    <property type="match status" value="1"/>
</dbReference>
<dbReference type="GO" id="GO:0006886">
    <property type="term" value="P:intracellular protein transport"/>
    <property type="evidence" value="ECO:0007669"/>
    <property type="project" value="UniProtKB-UniRule"/>
</dbReference>
<proteinExistence type="inferred from homology"/>
<dbReference type="GO" id="GO:0005774">
    <property type="term" value="C:vacuolar membrane"/>
    <property type="evidence" value="ECO:0007669"/>
    <property type="project" value="TreeGrafter"/>
</dbReference>
<comment type="similarity">
    <text evidence="1 4">Belongs to the SNAP family.</text>
</comment>
<accession>A0A7R9WW40</accession>
<keyword evidence="3 4" id="KW-0653">Protein transport</keyword>
<evidence type="ECO:0008006" key="6">
    <source>
        <dbReference type="Google" id="ProtNLM"/>
    </source>
</evidence>
<reference evidence="5" key="1">
    <citation type="submission" date="2021-01" db="EMBL/GenBank/DDBJ databases">
        <authorList>
            <person name="Corre E."/>
            <person name="Pelletier E."/>
            <person name="Niang G."/>
            <person name="Scheremetjew M."/>
            <person name="Finn R."/>
            <person name="Kale V."/>
            <person name="Holt S."/>
            <person name="Cochrane G."/>
            <person name="Meng A."/>
            <person name="Brown T."/>
            <person name="Cohen L."/>
        </authorList>
    </citation>
    <scope>NUCLEOTIDE SEQUENCE</scope>
    <source>
        <strain evidence="5">CCMP3328</strain>
    </source>
</reference>
<keyword evidence="4" id="KW-0472">Membrane</keyword>
<dbReference type="Gene3D" id="1.25.40.10">
    <property type="entry name" value="Tetratricopeptide repeat domain"/>
    <property type="match status" value="1"/>
</dbReference>
<dbReference type="AlphaFoldDB" id="A0A7R9WW40"/>
<keyword evidence="4" id="KW-0931">ER-Golgi transport</keyword>
<dbReference type="GO" id="GO:0019905">
    <property type="term" value="F:syntaxin binding"/>
    <property type="evidence" value="ECO:0007669"/>
    <property type="project" value="TreeGrafter"/>
</dbReference>
<evidence type="ECO:0000256" key="4">
    <source>
        <dbReference type="RuleBase" id="RU367013"/>
    </source>
</evidence>
<dbReference type="PANTHER" id="PTHR13768">
    <property type="entry name" value="SOLUBLE NSF ATTACHMENT PROTEIN SNAP"/>
    <property type="match status" value="1"/>
</dbReference>
<name>A0A7R9WW40_9STRA</name>
<evidence type="ECO:0000313" key="5">
    <source>
        <dbReference type="EMBL" id="CAD8337514.1"/>
    </source>
</evidence>
<dbReference type="PRINTS" id="PR00448">
    <property type="entry name" value="NSFATTACHMNT"/>
</dbReference>
<evidence type="ECO:0000256" key="1">
    <source>
        <dbReference type="ARBA" id="ARBA00010050"/>
    </source>
</evidence>
<dbReference type="GO" id="GO:0031201">
    <property type="term" value="C:SNARE complex"/>
    <property type="evidence" value="ECO:0007669"/>
    <property type="project" value="TreeGrafter"/>
</dbReference>
<dbReference type="CDD" id="cd15832">
    <property type="entry name" value="SNAP"/>
    <property type="match status" value="1"/>
</dbReference>
<evidence type="ECO:0000256" key="3">
    <source>
        <dbReference type="ARBA" id="ARBA00022927"/>
    </source>
</evidence>
<keyword evidence="2 4" id="KW-0813">Transport</keyword>
<dbReference type="EMBL" id="HBEF01015396">
    <property type="protein sequence ID" value="CAD8337514.1"/>
    <property type="molecule type" value="Transcribed_RNA"/>
</dbReference>
<protein>
    <recommendedName>
        <fullName evidence="6">Alpha-soluble NSF attachment protein</fullName>
    </recommendedName>
</protein>
<sequence>MSLMAKQQKAKAEEFISAAESKLQSKGWSMFSSKERDAEDAAEAYEKAANAYKVGGLHQEAGDAYMKAADLYRTKANSPTDASKCINNAATMYSKCNPAAAVDTYKQAIALYTDSGRIVQAAKLSKEVATIYETEQIDADGKSYVVLAMEAYEQASQLFEMENSKSQASQCLAKIAELCSAALTPPDYERAAQIYGDMGRRCLDSNLLKFNAKGHFLHSIMCVLARNDAVGAQQALAKFQSLDYTFADSREGKFAAQIVECVDGMDVEGFATACFEFDRITKLDPWKTSVLNNIRQLIADDDGGDDDDDDVDLT</sequence>
<gene>
    <name evidence="5" type="ORF">CAUS1442_LOCUS9642</name>
</gene>
<comment type="function">
    <text evidence="4">Required for vesicular transport between the endoplasmic reticulum and the Golgi apparatus.</text>
</comment>
<dbReference type="SUPFAM" id="SSF48452">
    <property type="entry name" value="TPR-like"/>
    <property type="match status" value="1"/>
</dbReference>
<dbReference type="InterPro" id="IPR000744">
    <property type="entry name" value="NSF_attach"/>
</dbReference>
<dbReference type="InterPro" id="IPR011990">
    <property type="entry name" value="TPR-like_helical_dom_sf"/>
</dbReference>
<dbReference type="Pfam" id="PF14938">
    <property type="entry name" value="SNAP"/>
    <property type="match status" value="1"/>
</dbReference>
<dbReference type="GO" id="GO:0005483">
    <property type="term" value="F:soluble NSF attachment protein activity"/>
    <property type="evidence" value="ECO:0007669"/>
    <property type="project" value="TreeGrafter"/>
</dbReference>